<sequence length="248" mass="26630">MPSGVFFCCVSCCSALVNALRAVLSDSVTELSLFRASEMALSFRVCCPSRRACCASRTARAAPPFFSSSDNRVSRIPFLRSYSASISAAFLSAFCASFCRFSACSINDLASRGDIRRESASANSIRLSVCSRRASYPAISVRNPYSLSSACRSLNSCRVISAASAFPARSVFSVFSSFSLAAIAAERRFPASVRLFSFSFCCALSVFLYAVISLSLFSISLRVGESSTHSFPPQMVLFPKELHAGGVP</sequence>
<organism evidence="3">
    <name type="scientific">Escherichia coli</name>
    <dbReference type="NCBI Taxonomy" id="562"/>
    <lineage>
        <taxon>Bacteria</taxon>
        <taxon>Pseudomonadati</taxon>
        <taxon>Pseudomonadota</taxon>
        <taxon>Gammaproteobacteria</taxon>
        <taxon>Enterobacterales</taxon>
        <taxon>Enterobacteriaceae</taxon>
        <taxon>Escherichia</taxon>
    </lineage>
</organism>
<evidence type="ECO:0000256" key="1">
    <source>
        <dbReference type="SAM" id="Phobius"/>
    </source>
</evidence>
<keyword evidence="3" id="KW-0614">Plasmid</keyword>
<evidence type="ECO:0000313" key="3">
    <source>
        <dbReference type="EMBL" id="AYU68858.1"/>
    </source>
</evidence>
<keyword evidence="2" id="KW-0732">Signal</keyword>
<feature type="chain" id="PRO_5018198580" description="Transmembrane protein" evidence="2">
    <location>
        <begin position="20"/>
        <end position="248"/>
    </location>
</feature>
<accession>A0A3G4RT04</accession>
<name>A0A3G4RT04_ECOLX</name>
<dbReference type="AlphaFoldDB" id="A0A3G4RT04"/>
<proteinExistence type="predicted"/>
<dbReference type="EMBL" id="MH847120">
    <property type="protein sequence ID" value="AYU68858.1"/>
    <property type="molecule type" value="Genomic_DNA"/>
</dbReference>
<reference evidence="3" key="1">
    <citation type="journal article" date="2018" name="Vet. Microbiol.">
        <title>Characterization of plasmids harboring blaCTX-M genes in Escherichia coli from French pigs.</title>
        <authorList>
            <person name="Lucas P."/>
            <person name="Jouy E."/>
            <person name="Le Devendec L."/>
            <person name="de Boisseson C."/>
            <person name="Perrin-Guyomard A."/>
            <person name="Jove T."/>
            <person name="Blanchard Y."/>
            <person name="Touzain F."/>
            <person name="Kempf I."/>
        </authorList>
    </citation>
    <scope>NUCLEOTIDE SEQUENCE</scope>
    <source>
        <strain evidence="3">12-034</strain>
        <plasmid evidence="3">p12-034</plasmid>
    </source>
</reference>
<keyword evidence="1" id="KW-0812">Transmembrane</keyword>
<gene>
    <name evidence="3" type="ORF">D0368_00094</name>
</gene>
<geneLocation type="plasmid" evidence="3">
    <name>p12-034</name>
</geneLocation>
<keyword evidence="1" id="KW-1133">Transmembrane helix</keyword>
<protein>
    <recommendedName>
        <fullName evidence="4">Transmembrane protein</fullName>
    </recommendedName>
</protein>
<keyword evidence="1" id="KW-0472">Membrane</keyword>
<feature type="transmembrane region" description="Helical" evidence="1">
    <location>
        <begin position="195"/>
        <end position="219"/>
    </location>
</feature>
<evidence type="ECO:0000256" key="2">
    <source>
        <dbReference type="SAM" id="SignalP"/>
    </source>
</evidence>
<feature type="signal peptide" evidence="2">
    <location>
        <begin position="1"/>
        <end position="19"/>
    </location>
</feature>
<evidence type="ECO:0008006" key="4">
    <source>
        <dbReference type="Google" id="ProtNLM"/>
    </source>
</evidence>